<evidence type="ECO:0000256" key="1">
    <source>
        <dbReference type="SAM" id="MobiDB-lite"/>
    </source>
</evidence>
<name>A0A4Y5QCP4_9VIRU</name>
<evidence type="ECO:0000313" key="5">
    <source>
        <dbReference type="Proteomes" id="UP000678452"/>
    </source>
</evidence>
<evidence type="ECO:0000313" key="3">
    <source>
        <dbReference type="EMBL" id="QCX29506.1"/>
    </source>
</evidence>
<dbReference type="EMBL" id="MH939435">
    <property type="protein sequence ID" value="QCX29506.1"/>
    <property type="molecule type" value="Genomic_DNA"/>
</dbReference>
<keyword evidence="2" id="KW-0472">Membrane</keyword>
<keyword evidence="5" id="KW-1185">Reference proteome</keyword>
<reference evidence="4" key="1">
    <citation type="submission" date="2018-09" db="EMBL/GenBank/DDBJ databases">
        <title>Diverse plant associated genomoviruses.</title>
        <authorList>
            <person name="Richet C."/>
            <person name="Kraberger S."/>
            <person name="Filloux D."/>
            <person name="Fontenele R.S."/>
            <person name="Ribeiro S.G."/>
            <person name="Martin D.P."/>
            <person name="Lamas N.S."/>
            <person name="McCarthy J."/>
            <person name="Lefeuvre P."/>
            <person name="Roumagnac P."/>
            <person name="Varsani A."/>
        </authorList>
    </citation>
    <scope>NUCLEOTIDE SEQUENCE</scope>
    <source>
        <strain evidence="3">QS29_F24</strain>
        <strain evidence="4">QS56_F24</strain>
    </source>
</reference>
<dbReference type="RefSeq" id="YP_010798006.1">
    <property type="nucleotide sequence ID" value="NC_076282.1"/>
</dbReference>
<feature type="transmembrane region" description="Helical" evidence="2">
    <location>
        <begin position="68"/>
        <end position="90"/>
    </location>
</feature>
<proteinExistence type="predicted"/>
<accession>A0A4Y5QCP4</accession>
<feature type="region of interest" description="Disordered" evidence="1">
    <location>
        <begin position="1"/>
        <end position="41"/>
    </location>
</feature>
<keyword evidence="2" id="KW-0812">Transmembrane</keyword>
<dbReference type="Proteomes" id="UP000678452">
    <property type="component" value="Segment"/>
</dbReference>
<dbReference type="KEGG" id="vg:80536036"/>
<dbReference type="GeneID" id="80536036"/>
<protein>
    <submittedName>
        <fullName evidence="4">Capsid protein</fullName>
    </submittedName>
</protein>
<keyword evidence="2" id="KW-1133">Transmembrane helix</keyword>
<sequence>MAYKYTRRSPRRVGRRVSRKKGRTVSGRKRTRRTRRVPRRTSNRRILNVSSVKKARQLPRKRSHSHTLIYYGVGGVALPPMNLTYTTFMWSPTYRFLAGSETASYTRRTATRIFYRGFRENIEMVLRDSAPVQWRRMVVGSNLNVVNTASYDSASTNTYGRTQVPNQTSYTAFLESHFPRNQRVDWNNPMTAKVDTKRVTVYHDRLMTIQPDTQSGALRKYKMWHPINKNFAYDDEENGAVIQSSPYMANEPPNHNIYVVDIFTQVNGAQGLGPLFSTQATSYWHER</sequence>
<evidence type="ECO:0000256" key="2">
    <source>
        <dbReference type="SAM" id="Phobius"/>
    </source>
</evidence>
<evidence type="ECO:0000313" key="4">
    <source>
        <dbReference type="EMBL" id="QCX29508.1"/>
    </source>
</evidence>
<dbReference type="EMBL" id="MH939444">
    <property type="protein sequence ID" value="QCX29508.1"/>
    <property type="molecule type" value="Genomic_DNA"/>
</dbReference>
<organism evidence="4">
    <name type="scientific">Plant associated genomovirus 24</name>
    <dbReference type="NCBI Taxonomy" id="2584396"/>
    <lineage>
        <taxon>Viruses</taxon>
        <taxon>Monodnaviria</taxon>
        <taxon>Shotokuvirae</taxon>
        <taxon>Cressdnaviricota</taxon>
        <taxon>Repensiviricetes</taxon>
        <taxon>Geplafuvirales</taxon>
        <taxon>Genomoviridae</taxon>
        <taxon>Gemykroznavirus</taxon>
        <taxon>Gemykroznavirus poaspe1</taxon>
    </lineage>
</organism>